<protein>
    <submittedName>
        <fullName evidence="2">Uncharacterized protein</fullName>
    </submittedName>
</protein>
<sequence>MSIIVEFFAAPDDASAALALQAGPRRAFESLSFGNFDPEEAVLEWECLLSGGSFEELVEADEPRLVAGQDDDGGVVFAISPRLSAALAEAERSKLKDAAAAWSLQRAEDGEVIDTEIAEVILSDLAALVSSARRGLDLLEQTLPRPVRGPQTVAFIDGLPRTVPFGQVTPLNTGSHPVQNPVDHLPMVPPPATTPVAYRQERPQPFPLGIRQITPPHAHINESGAEQSHDRPDKS</sequence>
<gene>
    <name evidence="2" type="ORF">SO3561_10334</name>
</gene>
<accession>A0A286PGT0</accession>
<feature type="region of interest" description="Disordered" evidence="1">
    <location>
        <begin position="206"/>
        <end position="235"/>
    </location>
</feature>
<organism evidence="2 3">
    <name type="scientific">Streptomyces olivochromogenes</name>
    <dbReference type="NCBI Taxonomy" id="1963"/>
    <lineage>
        <taxon>Bacteria</taxon>
        <taxon>Bacillati</taxon>
        <taxon>Actinomycetota</taxon>
        <taxon>Actinomycetes</taxon>
        <taxon>Kitasatosporales</taxon>
        <taxon>Streptomycetaceae</taxon>
        <taxon>Streptomyces</taxon>
    </lineage>
</organism>
<dbReference type="Proteomes" id="UP000217446">
    <property type="component" value="Unassembled WGS sequence"/>
</dbReference>
<name>A0A286PGT0_STROL</name>
<dbReference type="EMBL" id="BDQI01000063">
    <property type="protein sequence ID" value="GAX58759.1"/>
    <property type="molecule type" value="Genomic_DNA"/>
</dbReference>
<keyword evidence="3" id="KW-1185">Reference proteome</keyword>
<evidence type="ECO:0000313" key="3">
    <source>
        <dbReference type="Proteomes" id="UP000217446"/>
    </source>
</evidence>
<reference evidence="3" key="1">
    <citation type="submission" date="2017-05" db="EMBL/GenBank/DDBJ databases">
        <title>Streptomyces olivochromogenes NBRC 3561 whole genome shotgun sequence.</title>
        <authorList>
            <person name="Dohra H."/>
            <person name="Kodani S."/>
        </authorList>
    </citation>
    <scope>NUCLEOTIDE SEQUENCE [LARGE SCALE GENOMIC DNA]</scope>
    <source>
        <strain evidence="3">NBRC 3561</strain>
    </source>
</reference>
<comment type="caution">
    <text evidence="2">The sequence shown here is derived from an EMBL/GenBank/DDBJ whole genome shotgun (WGS) entry which is preliminary data.</text>
</comment>
<evidence type="ECO:0000256" key="1">
    <source>
        <dbReference type="SAM" id="MobiDB-lite"/>
    </source>
</evidence>
<proteinExistence type="predicted"/>
<dbReference type="AlphaFoldDB" id="A0A286PGT0"/>
<evidence type="ECO:0000313" key="2">
    <source>
        <dbReference type="EMBL" id="GAX58759.1"/>
    </source>
</evidence>